<name>A0A4U8V4L2_STECR</name>
<reference evidence="2" key="1">
    <citation type="submission" date="2013-11" db="EMBL/GenBank/DDBJ databases">
        <authorList>
            <person name="Sternberg P."/>
            <person name="Dillman A."/>
            <person name="Macchietto M."/>
        </authorList>
    </citation>
    <scope>NUCLEOTIDE SEQUENCE</scope>
    <source>
        <strain evidence="2">ALL</strain>
    </source>
</reference>
<dbReference type="AlphaFoldDB" id="A0A4U8V4L2"/>
<dbReference type="OrthoDB" id="5848535at2759"/>
<evidence type="ECO:0000313" key="2">
    <source>
        <dbReference type="EMBL" id="TMS40054.1"/>
    </source>
</evidence>
<accession>A0A4U8V4L2</accession>
<keyword evidence="1" id="KW-1133">Transmembrane helix</keyword>
<protein>
    <submittedName>
        <fullName evidence="2">Uncharacterized protein</fullName>
    </submittedName>
</protein>
<proteinExistence type="predicted"/>
<sequence length="215" mass="23913">MNHEKICCCRSITAGASGFTVQAIVLLLALSGSGLILDRYRQWKGANVIDLAPSTEPTVTTFPVCSIPQSGGSQAADSAGWADGWLELGLAWYVAFCTLWLFTVLLASLSFRYYRSVLIIPNVVVLCFGFLAHAFAFAVLVARLATPPLDLRVSSYEEIIICIVCGFILFMFLFNIVVLVFAVKFIAYLDYRRLEQMELTRPKTTHTSHYSDDLY</sequence>
<feature type="transmembrane region" description="Helical" evidence="1">
    <location>
        <begin position="123"/>
        <end position="146"/>
    </location>
</feature>
<feature type="transmembrane region" description="Helical" evidence="1">
    <location>
        <begin position="12"/>
        <end position="37"/>
    </location>
</feature>
<keyword evidence="1" id="KW-0812">Transmembrane</keyword>
<feature type="transmembrane region" description="Helical" evidence="1">
    <location>
        <begin position="90"/>
        <end position="111"/>
    </location>
</feature>
<reference evidence="2" key="3">
    <citation type="journal article" date="2019" name="G3 (Bethesda)">
        <title>Hybrid Assembly of the Genome of the Entomopathogenic Nematode Steinernema carpocapsae Identifies the X-Chromosome.</title>
        <authorList>
            <person name="Serra L."/>
            <person name="Macchietto M."/>
            <person name="Macias-Munoz A."/>
            <person name="McGill C.J."/>
            <person name="Rodriguez I.M."/>
            <person name="Rodriguez B."/>
            <person name="Murad R."/>
            <person name="Mortazavi A."/>
        </authorList>
    </citation>
    <scope>NUCLEOTIDE SEQUENCE [LARGE SCALE GENOMIC DNA]</scope>
    <source>
        <strain evidence="2">ALL</strain>
    </source>
</reference>
<comment type="caution">
    <text evidence="2">The sequence shown here is derived from an EMBL/GenBank/DDBJ whole genome shotgun (WGS) entry which is preliminary data.</text>
</comment>
<dbReference type="EMBL" id="AZBU02000001">
    <property type="protein sequence ID" value="TMS40054.1"/>
    <property type="molecule type" value="Genomic_DNA"/>
</dbReference>
<feature type="transmembrane region" description="Helical" evidence="1">
    <location>
        <begin position="158"/>
        <end position="187"/>
    </location>
</feature>
<reference evidence="2" key="2">
    <citation type="journal article" date="2015" name="Genome Biol.">
        <title>Comparative genomics of Steinernema reveals deeply conserved gene regulatory networks.</title>
        <authorList>
            <person name="Dillman A.R."/>
            <person name="Macchietto M."/>
            <person name="Porter C.F."/>
            <person name="Rogers A."/>
            <person name="Williams B."/>
            <person name="Antoshechkin I."/>
            <person name="Lee M.M."/>
            <person name="Goodwin Z."/>
            <person name="Lu X."/>
            <person name="Lewis E.E."/>
            <person name="Goodrich-Blair H."/>
            <person name="Stock S.P."/>
            <person name="Adams B.J."/>
            <person name="Sternberg P.W."/>
            <person name="Mortazavi A."/>
        </authorList>
    </citation>
    <scope>NUCLEOTIDE SEQUENCE [LARGE SCALE GENOMIC DNA]</scope>
    <source>
        <strain evidence="2">ALL</strain>
    </source>
</reference>
<organism evidence="2">
    <name type="scientific">Steinernema carpocapsae</name>
    <name type="common">Entomopathogenic nematode</name>
    <dbReference type="NCBI Taxonomy" id="34508"/>
    <lineage>
        <taxon>Eukaryota</taxon>
        <taxon>Metazoa</taxon>
        <taxon>Ecdysozoa</taxon>
        <taxon>Nematoda</taxon>
        <taxon>Chromadorea</taxon>
        <taxon>Rhabditida</taxon>
        <taxon>Tylenchina</taxon>
        <taxon>Panagrolaimomorpha</taxon>
        <taxon>Strongyloidoidea</taxon>
        <taxon>Steinernematidae</taxon>
        <taxon>Steinernema</taxon>
    </lineage>
</organism>
<keyword evidence="1" id="KW-0472">Membrane</keyword>
<gene>
    <name evidence="2" type="ORF">L596_006484</name>
</gene>
<evidence type="ECO:0000256" key="1">
    <source>
        <dbReference type="SAM" id="Phobius"/>
    </source>
</evidence>